<keyword evidence="8" id="KW-0418">Kinase</keyword>
<dbReference type="PROSITE" id="PS50106">
    <property type="entry name" value="PDZ"/>
    <property type="match status" value="5"/>
</dbReference>
<dbReference type="GO" id="GO:0016301">
    <property type="term" value="F:kinase activity"/>
    <property type="evidence" value="ECO:0007669"/>
    <property type="project" value="UniProtKB-KW"/>
</dbReference>
<dbReference type="KEGG" id="char:105898896"/>
<gene>
    <name evidence="8" type="primary">magixa</name>
</gene>
<dbReference type="InterPro" id="IPR001478">
    <property type="entry name" value="PDZ"/>
</dbReference>
<dbReference type="InterPro" id="IPR008145">
    <property type="entry name" value="GK/Ca_channel_bsu"/>
</dbReference>
<dbReference type="GO" id="GO:0007165">
    <property type="term" value="P:signal transduction"/>
    <property type="evidence" value="ECO:0007669"/>
    <property type="project" value="TreeGrafter"/>
</dbReference>
<evidence type="ECO:0000256" key="1">
    <source>
        <dbReference type="ARBA" id="ARBA00004170"/>
    </source>
</evidence>
<dbReference type="InterPro" id="IPR020590">
    <property type="entry name" value="Guanylate_kinase_CS"/>
</dbReference>
<keyword evidence="7" id="KW-1185">Reference proteome</keyword>
<feature type="compositionally biased region" description="Low complexity" evidence="3">
    <location>
        <begin position="755"/>
        <end position="775"/>
    </location>
</feature>
<dbReference type="PROSITE" id="PS00856">
    <property type="entry name" value="GUANYLATE_KINASE_1"/>
    <property type="match status" value="1"/>
</dbReference>
<dbReference type="RefSeq" id="XP_042563455.1">
    <property type="nucleotide sequence ID" value="XM_042707521.1"/>
</dbReference>
<name>A0A8M1KLK0_CLUHA</name>
<dbReference type="FunFam" id="2.30.42.10:FF:000249">
    <property type="entry name" value="membrane-associated guanylate kinase, WW and PDZ domain-containing protein 1-like isoform X2"/>
    <property type="match status" value="1"/>
</dbReference>
<dbReference type="OrthoDB" id="66881at2759"/>
<feature type="region of interest" description="Disordered" evidence="3">
    <location>
        <begin position="212"/>
        <end position="268"/>
    </location>
</feature>
<feature type="domain" description="PDZ" evidence="6">
    <location>
        <begin position="984"/>
        <end position="1066"/>
    </location>
</feature>
<feature type="domain" description="PDZ" evidence="6">
    <location>
        <begin position="327"/>
        <end position="405"/>
    </location>
</feature>
<feature type="region of interest" description="Disordered" evidence="3">
    <location>
        <begin position="413"/>
        <end position="484"/>
    </location>
</feature>
<feature type="compositionally biased region" description="Polar residues" evidence="3">
    <location>
        <begin position="240"/>
        <end position="256"/>
    </location>
</feature>
<dbReference type="PANTHER" id="PTHR10316:SF41">
    <property type="entry name" value="MAGI FAMILY MEMBER, X-LINKED A-RELATED"/>
    <property type="match status" value="1"/>
</dbReference>
<feature type="region of interest" description="Disordered" evidence="3">
    <location>
        <begin position="755"/>
        <end position="793"/>
    </location>
</feature>
<feature type="region of interest" description="Disordered" evidence="3">
    <location>
        <begin position="954"/>
        <end position="983"/>
    </location>
</feature>
<dbReference type="Pfam" id="PF00625">
    <property type="entry name" value="Guanylate_kin"/>
    <property type="match status" value="1"/>
</dbReference>
<dbReference type="PROSITE" id="PS50052">
    <property type="entry name" value="GUANYLATE_KINASE_2"/>
    <property type="match status" value="1"/>
</dbReference>
<feature type="domain" description="PDZ" evidence="6">
    <location>
        <begin position="26"/>
        <end position="94"/>
    </location>
</feature>
<dbReference type="PANTHER" id="PTHR10316">
    <property type="entry name" value="MEMBRANE ASSOCIATED GUANYLATE KINASE-RELATED"/>
    <property type="match status" value="1"/>
</dbReference>
<feature type="compositionally biased region" description="Polar residues" evidence="3">
    <location>
        <begin position="586"/>
        <end position="603"/>
    </location>
</feature>
<feature type="compositionally biased region" description="Low complexity" evidence="3">
    <location>
        <begin position="228"/>
        <end position="239"/>
    </location>
</feature>
<feature type="compositionally biased region" description="Basic and acidic residues" evidence="3">
    <location>
        <begin position="1205"/>
        <end position="1246"/>
    </location>
</feature>
<evidence type="ECO:0000259" key="4">
    <source>
        <dbReference type="PROSITE" id="PS50020"/>
    </source>
</evidence>
<feature type="region of interest" description="Disordered" evidence="3">
    <location>
        <begin position="620"/>
        <end position="659"/>
    </location>
</feature>
<protein>
    <submittedName>
        <fullName evidence="8">Membrane-associated guanylate kinase, WW and PDZ domain-containing protein 1</fullName>
    </submittedName>
</protein>
<reference evidence="8" key="1">
    <citation type="submission" date="2025-08" db="UniProtKB">
        <authorList>
            <consortium name="RefSeq"/>
        </authorList>
    </citation>
    <scope>IDENTIFICATION</scope>
</reference>
<dbReference type="InterPro" id="IPR008144">
    <property type="entry name" value="Guanylate_kin-like_dom"/>
</dbReference>
<feature type="compositionally biased region" description="Gly residues" evidence="3">
    <location>
        <begin position="501"/>
        <end position="510"/>
    </location>
</feature>
<organism evidence="7 8">
    <name type="scientific">Clupea harengus</name>
    <name type="common">Atlantic herring</name>
    <dbReference type="NCBI Taxonomy" id="7950"/>
    <lineage>
        <taxon>Eukaryota</taxon>
        <taxon>Metazoa</taxon>
        <taxon>Chordata</taxon>
        <taxon>Craniata</taxon>
        <taxon>Vertebrata</taxon>
        <taxon>Euteleostomi</taxon>
        <taxon>Actinopterygii</taxon>
        <taxon>Neopterygii</taxon>
        <taxon>Teleostei</taxon>
        <taxon>Clupei</taxon>
        <taxon>Clupeiformes</taxon>
        <taxon>Clupeoidei</taxon>
        <taxon>Clupeidae</taxon>
        <taxon>Clupea</taxon>
    </lineage>
</organism>
<keyword evidence="8" id="KW-0808">Transferase</keyword>
<dbReference type="GO" id="GO:0005737">
    <property type="term" value="C:cytoplasm"/>
    <property type="evidence" value="ECO:0007669"/>
    <property type="project" value="TreeGrafter"/>
</dbReference>
<dbReference type="GO" id="GO:0016020">
    <property type="term" value="C:membrane"/>
    <property type="evidence" value="ECO:0007669"/>
    <property type="project" value="UniProtKB-SubCell"/>
</dbReference>
<feature type="domain" description="PDZ" evidence="6">
    <location>
        <begin position="861"/>
        <end position="949"/>
    </location>
</feature>
<dbReference type="CDD" id="cd00201">
    <property type="entry name" value="WW"/>
    <property type="match status" value="1"/>
</dbReference>
<evidence type="ECO:0000313" key="7">
    <source>
        <dbReference type="Proteomes" id="UP000515152"/>
    </source>
</evidence>
<dbReference type="GeneID" id="105898896"/>
<evidence type="ECO:0000313" key="8">
    <source>
        <dbReference type="RefSeq" id="XP_042563455.1"/>
    </source>
</evidence>
<dbReference type="CTD" id="796857"/>
<feature type="region of interest" description="Disordered" evidence="3">
    <location>
        <begin position="1112"/>
        <end position="1341"/>
    </location>
</feature>
<dbReference type="Proteomes" id="UP000515152">
    <property type="component" value="Chromosome 4"/>
</dbReference>
<dbReference type="FunFam" id="2.30.42.10:FF:000288">
    <property type="entry name" value="MAGI family member, X-linked a"/>
    <property type="match status" value="1"/>
</dbReference>
<dbReference type="InterPro" id="IPR001202">
    <property type="entry name" value="WW_dom"/>
</dbReference>
<dbReference type="Pfam" id="PF00595">
    <property type="entry name" value="PDZ"/>
    <property type="match status" value="3"/>
</dbReference>
<feature type="domain" description="PDZ" evidence="6">
    <location>
        <begin position="656"/>
        <end position="723"/>
    </location>
</feature>
<dbReference type="FunFam" id="2.30.42.10:FF:000260">
    <property type="entry name" value="membrane-associated guanylate kinase, WW and PDZ domain-containing protein 1-like isoform X3"/>
    <property type="match status" value="1"/>
</dbReference>
<dbReference type="FunFam" id="2.20.70.10:FF:000034">
    <property type="entry name" value="syntaxin-binding protein 4 isoform X1"/>
    <property type="match status" value="1"/>
</dbReference>
<evidence type="ECO:0000259" key="6">
    <source>
        <dbReference type="PROSITE" id="PS50106"/>
    </source>
</evidence>
<comment type="subcellular location">
    <subcellularLocation>
        <location evidence="1">Membrane</location>
        <topology evidence="1">Peripheral membrane protein</topology>
    </subcellularLocation>
</comment>
<dbReference type="PROSITE" id="PS01159">
    <property type="entry name" value="WW_DOMAIN_1"/>
    <property type="match status" value="1"/>
</dbReference>
<feature type="domain" description="WW" evidence="4">
    <location>
        <begin position="267"/>
        <end position="300"/>
    </location>
</feature>
<feature type="compositionally biased region" description="Basic and acidic residues" evidence="3">
    <location>
        <begin position="1261"/>
        <end position="1316"/>
    </location>
</feature>
<dbReference type="FunFam" id="2.30.42.10:FF:000322">
    <property type="entry name" value="MAGI family member, X-linked a"/>
    <property type="match status" value="1"/>
</dbReference>
<feature type="compositionally biased region" description="Gly residues" evidence="3">
    <location>
        <begin position="641"/>
        <end position="653"/>
    </location>
</feature>
<sequence>MSKATVKKLHWRSKVQESFVPLGGASGELGLAIGGGADYGEFPFVTAAPGGGATVGDIILEIGGTPVLGMTLGDVRGVLNSCPHPIRIKTVSPGSTLCKDLRLYLSKCFTPGSMDSQLQQVIRENLYLRAVPCTTRQPRDGEISGVDYNFVSIEEFFSLEESGALLESGKFKGNYYGTPRPVHIGPESPPITYQEHRNLLRNFRTRSKSLSNLEKAVEEGENSEEDSGLSAGSAGASSAPTTILSPNQTWDPSSRDGSGPENGARGGVLPENWEMAFSDSGEPYYIDHNSKTTSWLDPRAQSKEIVSKTELPAFTDQPSELKGFSIHTRLSKGPRGFGFNIVGGSRPREFLQVYSVTPGGPSALKTADILAYISDTCVLGFSHKEVVEMLKSVPMGQSVDVVVRRGYPMLYNPDGCPKNPQQLTTPPDPGFAHVPGAAQSQNHPSEARRHQIGRLSMNRSQSQHNGIYPRAQGGGSPLDANGNAPGYGVAPPLYSLINGNPLGGPPGRQHGGAVPPPPPERMSSSHSDTEVASVGGSKRGSLIRNYNNNSLPAPRLLHQSSKSSESDLSTSATLPSAKLPLPQAEVGNTSTPGAPSNQRPLMPQTSLIVTPPTEVPTCGFNGCPANSHPRTSSGSLASPGAPGGGGGGGGGGEMVPVALGKSEGGGMGFSVTAGGQGGQLALVKRVWDRRQCPSLQAGDAIIKINGADVQSLSFAQVQRVLQEHVVQGEVVLLVYRGGPCSAVSPNFYKRIPHTLSSSSLPQTSPDLLSPSSDTTAPTPNALSPTSPSGEVPSLVQSTSFLDSIPVTLTLEPRDWLGEEVGGSGGGGGAASRVASSAATLGAVSKGQPADGRGGHPSKALEVELRRRPGEGFGFVIASHDVVNGASALLSHRFVTVRRGSPAARSGQIQPGDELEAVEGRSVVSLPHRDLAQILRRAGNTLRLTIIPRSNTNTANLPEYADIDSDHRSRKGHRSRSKSDSRYYNVDLERGPTGFGFSLRGGSEYNMGLYVLGLMEGGPASRSQKIQVSDQLVEINGDSTAGMTHSQAVEQIRKGGHRIHLVLKRGNGYVPDYVELSSLSLCMTNSKQDREVGAASPSFSVFTEEPGVAAVDERHLLSRARSAGTVDGRDRGDREARKGVGGSHRGWGGGGGGGDEGREGGRTPDTDLDLEKESLATTHREAGREARERERERERHTQSLPRNAHRGWEEHSGVEGHSRRERDKARAREKSKSLADKRRREREEQGRISRASLPTEQEEVEEQGREDARRDKREKEEWKGDAEECEREREREREHQKEKEREKERERDRKKIEEKERRKERRRRKESVPVEEPMETAVAAPASADKAAFSFLMPLDAGASDGESLAGLSEISVSAASISGVSLADGVELGHEGPQRSLLSPGPWLKPSQQKLSQVLESRRLWGRDGGLWLH</sequence>
<feature type="region of interest" description="Disordered" evidence="3">
    <location>
        <begin position="498"/>
        <end position="603"/>
    </location>
</feature>
<feature type="compositionally biased region" description="Low complexity" evidence="3">
    <location>
        <begin position="560"/>
        <end position="571"/>
    </location>
</feature>
<dbReference type="SMART" id="SM00456">
    <property type="entry name" value="WW"/>
    <property type="match status" value="1"/>
</dbReference>
<dbReference type="Pfam" id="PF00397">
    <property type="entry name" value="WW"/>
    <property type="match status" value="1"/>
</dbReference>
<dbReference type="PROSITE" id="PS50020">
    <property type="entry name" value="WW_DOMAIN_2"/>
    <property type="match status" value="1"/>
</dbReference>
<accession>A0A8M1KLK0</accession>
<evidence type="ECO:0000259" key="5">
    <source>
        <dbReference type="PROSITE" id="PS50052"/>
    </source>
</evidence>
<dbReference type="CDD" id="cd06735">
    <property type="entry name" value="PDZ5_MAGI-1_3-like"/>
    <property type="match status" value="1"/>
</dbReference>
<feature type="compositionally biased region" description="Basic and acidic residues" evidence="3">
    <location>
        <begin position="1126"/>
        <end position="1137"/>
    </location>
</feature>
<dbReference type="GO" id="GO:0005911">
    <property type="term" value="C:cell-cell junction"/>
    <property type="evidence" value="ECO:0007669"/>
    <property type="project" value="TreeGrafter"/>
</dbReference>
<feature type="compositionally biased region" description="Basic and acidic residues" evidence="3">
    <location>
        <begin position="1154"/>
        <end position="1196"/>
    </location>
</feature>
<evidence type="ECO:0000256" key="3">
    <source>
        <dbReference type="SAM" id="MobiDB-lite"/>
    </source>
</evidence>
<feature type="domain" description="Guanylate kinase-like" evidence="5">
    <location>
        <begin position="102"/>
        <end position="178"/>
    </location>
</feature>
<dbReference type="FunFam" id="3.30.63.10:FF:000003">
    <property type="entry name" value="Membrane-associated guanylate kinase, WW and PDZ domain-containing protein 3 isoform 1"/>
    <property type="match status" value="1"/>
</dbReference>
<feature type="compositionally biased region" description="Polar residues" evidence="3">
    <location>
        <begin position="776"/>
        <end position="793"/>
    </location>
</feature>
<keyword evidence="2" id="KW-0472">Membrane</keyword>
<proteinExistence type="predicted"/>
<feature type="compositionally biased region" description="Gly residues" evidence="3">
    <location>
        <begin position="1138"/>
        <end position="1153"/>
    </location>
</feature>
<dbReference type="SMART" id="SM00072">
    <property type="entry name" value="GuKc"/>
    <property type="match status" value="1"/>
</dbReference>
<evidence type="ECO:0000256" key="2">
    <source>
        <dbReference type="ARBA" id="ARBA00023136"/>
    </source>
</evidence>
<dbReference type="CDD" id="cd06734">
    <property type="entry name" value="PDZ4_MAGI-1_3-like"/>
    <property type="match status" value="1"/>
</dbReference>
<dbReference type="SMART" id="SM00228">
    <property type="entry name" value="PDZ"/>
    <property type="match status" value="5"/>
</dbReference>